<organism evidence="1 2">
    <name type="scientific">Panagrolaimus sp. PS1159</name>
    <dbReference type="NCBI Taxonomy" id="55785"/>
    <lineage>
        <taxon>Eukaryota</taxon>
        <taxon>Metazoa</taxon>
        <taxon>Ecdysozoa</taxon>
        <taxon>Nematoda</taxon>
        <taxon>Chromadorea</taxon>
        <taxon>Rhabditida</taxon>
        <taxon>Tylenchina</taxon>
        <taxon>Panagrolaimomorpha</taxon>
        <taxon>Panagrolaimoidea</taxon>
        <taxon>Panagrolaimidae</taxon>
        <taxon>Panagrolaimus</taxon>
    </lineage>
</organism>
<reference evidence="2" key="1">
    <citation type="submission" date="2022-11" db="UniProtKB">
        <authorList>
            <consortium name="WormBaseParasite"/>
        </authorList>
    </citation>
    <scope>IDENTIFICATION</scope>
</reference>
<dbReference type="Proteomes" id="UP000887580">
    <property type="component" value="Unplaced"/>
</dbReference>
<sequence>MSGSDSGSDFEPEKEKKKDSSEESEQEVKAKKDDKKKGASKSKKPQSKKRKVESEEEEDESAEEKEKTPPKKAKKSNKEEKSELPGSIDLGNNRFVNMNEFKGKNYIHIREYYRAADGKLAPTKKGLSFTPDQMKSLIAKIPEIEEKFL</sequence>
<protein>
    <submittedName>
        <fullName evidence="2">Transcriptional coactivator p15 (PC4) C-terminal domain-containing protein</fullName>
    </submittedName>
</protein>
<dbReference type="WBParaSite" id="PS1159_v2.g7331.t1">
    <property type="protein sequence ID" value="PS1159_v2.g7331.t1"/>
    <property type="gene ID" value="PS1159_v2.g7331"/>
</dbReference>
<accession>A0AC35GP42</accession>
<proteinExistence type="predicted"/>
<evidence type="ECO:0000313" key="1">
    <source>
        <dbReference type="Proteomes" id="UP000887580"/>
    </source>
</evidence>
<evidence type="ECO:0000313" key="2">
    <source>
        <dbReference type="WBParaSite" id="PS1159_v2.g7331.t1"/>
    </source>
</evidence>
<name>A0AC35GP42_9BILA</name>